<keyword evidence="1" id="KW-0344">Guanine-nucleotide releasing factor</keyword>
<dbReference type="Pfam" id="PF03759">
    <property type="entry name" value="PRONE"/>
    <property type="match status" value="1"/>
</dbReference>
<comment type="caution">
    <text evidence="4">The sequence shown here is derived from an EMBL/GenBank/DDBJ whole genome shotgun (WGS) entry which is preliminary data.</text>
</comment>
<dbReference type="InterPro" id="IPR005512">
    <property type="entry name" value="PRONE_dom"/>
</dbReference>
<reference evidence="4 5" key="2">
    <citation type="journal article" date="2017" name="Genome Biol.">
        <title>New reference genome sequences of hot pepper reveal the massive evolution of plant disease-resistance genes by retroduplication.</title>
        <authorList>
            <person name="Kim S."/>
            <person name="Park J."/>
            <person name="Yeom S.I."/>
            <person name="Kim Y.M."/>
            <person name="Seo E."/>
            <person name="Kim K.T."/>
            <person name="Kim M.S."/>
            <person name="Lee J.M."/>
            <person name="Cheong K."/>
            <person name="Shin H.S."/>
            <person name="Kim S.B."/>
            <person name="Han K."/>
            <person name="Lee J."/>
            <person name="Park M."/>
            <person name="Lee H.A."/>
            <person name="Lee H.Y."/>
            <person name="Lee Y."/>
            <person name="Oh S."/>
            <person name="Lee J.H."/>
            <person name="Choi E."/>
            <person name="Choi E."/>
            <person name="Lee S.E."/>
            <person name="Jeon J."/>
            <person name="Kim H."/>
            <person name="Choi G."/>
            <person name="Song H."/>
            <person name="Lee J."/>
            <person name="Lee S.C."/>
            <person name="Kwon J.K."/>
            <person name="Lee H.Y."/>
            <person name="Koo N."/>
            <person name="Hong Y."/>
            <person name="Kim R.W."/>
            <person name="Kang W.H."/>
            <person name="Huh J.H."/>
            <person name="Kang B.C."/>
            <person name="Yang T.J."/>
            <person name="Lee Y.H."/>
            <person name="Bennetzen J.L."/>
            <person name="Choi D."/>
        </authorList>
    </citation>
    <scope>NUCLEOTIDE SEQUENCE [LARGE SCALE GENOMIC DNA]</scope>
    <source>
        <strain evidence="5">cv. CM334</strain>
    </source>
</reference>
<protein>
    <recommendedName>
        <fullName evidence="3">PRONE domain-containing protein</fullName>
    </recommendedName>
</protein>
<dbReference type="Gramene" id="PHT75732">
    <property type="protein sequence ID" value="PHT75732"/>
    <property type="gene ID" value="T459_19254"/>
</dbReference>
<evidence type="ECO:0000259" key="3">
    <source>
        <dbReference type="PROSITE" id="PS51334"/>
    </source>
</evidence>
<reference evidence="4 5" key="1">
    <citation type="journal article" date="2014" name="Nat. Genet.">
        <title>Genome sequence of the hot pepper provides insights into the evolution of pungency in Capsicum species.</title>
        <authorList>
            <person name="Kim S."/>
            <person name="Park M."/>
            <person name="Yeom S.I."/>
            <person name="Kim Y.M."/>
            <person name="Lee J.M."/>
            <person name="Lee H.A."/>
            <person name="Seo E."/>
            <person name="Choi J."/>
            <person name="Cheong K."/>
            <person name="Kim K.T."/>
            <person name="Jung K."/>
            <person name="Lee G.W."/>
            <person name="Oh S.K."/>
            <person name="Bae C."/>
            <person name="Kim S.B."/>
            <person name="Lee H.Y."/>
            <person name="Kim S.Y."/>
            <person name="Kim M.S."/>
            <person name="Kang B.C."/>
            <person name="Jo Y.D."/>
            <person name="Yang H.B."/>
            <person name="Jeong H.J."/>
            <person name="Kang W.H."/>
            <person name="Kwon J.K."/>
            <person name="Shin C."/>
            <person name="Lim J.Y."/>
            <person name="Park J.H."/>
            <person name="Huh J.H."/>
            <person name="Kim J.S."/>
            <person name="Kim B.D."/>
            <person name="Cohen O."/>
            <person name="Paran I."/>
            <person name="Suh M.C."/>
            <person name="Lee S.B."/>
            <person name="Kim Y.K."/>
            <person name="Shin Y."/>
            <person name="Noh S.J."/>
            <person name="Park J."/>
            <person name="Seo Y.S."/>
            <person name="Kwon S.Y."/>
            <person name="Kim H.A."/>
            <person name="Park J.M."/>
            <person name="Kim H.J."/>
            <person name="Choi S.B."/>
            <person name="Bosland P.W."/>
            <person name="Reeves G."/>
            <person name="Jo S.H."/>
            <person name="Lee B.W."/>
            <person name="Cho H.T."/>
            <person name="Choi H.S."/>
            <person name="Lee M.S."/>
            <person name="Yu Y."/>
            <person name="Do Choi Y."/>
            <person name="Park B.S."/>
            <person name="van Deynze A."/>
            <person name="Ashrafi H."/>
            <person name="Hill T."/>
            <person name="Kim W.T."/>
            <person name="Pai H.S."/>
            <person name="Ahn H.K."/>
            <person name="Yeam I."/>
            <person name="Giovannoni J.J."/>
            <person name="Rose J.K."/>
            <person name="Sorensen I."/>
            <person name="Lee S.J."/>
            <person name="Kim R.W."/>
            <person name="Choi I.Y."/>
            <person name="Choi B.S."/>
            <person name="Lim J.S."/>
            <person name="Lee Y.H."/>
            <person name="Choi D."/>
        </authorList>
    </citation>
    <scope>NUCLEOTIDE SEQUENCE [LARGE SCALE GENOMIC DNA]</scope>
    <source>
        <strain evidence="5">cv. CM334</strain>
    </source>
</reference>
<feature type="compositionally biased region" description="Basic residues" evidence="2">
    <location>
        <begin position="237"/>
        <end position="251"/>
    </location>
</feature>
<dbReference type="PANTHER" id="PTHR34188">
    <property type="entry name" value="OS01G0299500 PROTEIN"/>
    <property type="match status" value="1"/>
</dbReference>
<name>A0A2G2Z137_CAPAN</name>
<feature type="domain" description="PRONE" evidence="3">
    <location>
        <begin position="1"/>
        <end position="375"/>
    </location>
</feature>
<dbReference type="Proteomes" id="UP000222542">
    <property type="component" value="Unassembled WGS sequence"/>
</dbReference>
<organism evidence="4 5">
    <name type="scientific">Capsicum annuum</name>
    <name type="common">Capsicum pepper</name>
    <dbReference type="NCBI Taxonomy" id="4072"/>
    <lineage>
        <taxon>Eukaryota</taxon>
        <taxon>Viridiplantae</taxon>
        <taxon>Streptophyta</taxon>
        <taxon>Embryophyta</taxon>
        <taxon>Tracheophyta</taxon>
        <taxon>Spermatophyta</taxon>
        <taxon>Magnoliopsida</taxon>
        <taxon>eudicotyledons</taxon>
        <taxon>Gunneridae</taxon>
        <taxon>Pentapetalae</taxon>
        <taxon>asterids</taxon>
        <taxon>lamiids</taxon>
        <taxon>Solanales</taxon>
        <taxon>Solanaceae</taxon>
        <taxon>Solanoideae</taxon>
        <taxon>Capsiceae</taxon>
        <taxon>Capsicum</taxon>
    </lineage>
</organism>
<dbReference type="EMBL" id="AYRZ02000007">
    <property type="protein sequence ID" value="PHT75732.1"/>
    <property type="molecule type" value="Genomic_DNA"/>
</dbReference>
<dbReference type="PROSITE" id="PS51334">
    <property type="entry name" value="PRONE"/>
    <property type="match status" value="1"/>
</dbReference>
<dbReference type="GO" id="GO:0005085">
    <property type="term" value="F:guanyl-nucleotide exchange factor activity"/>
    <property type="evidence" value="ECO:0007669"/>
    <property type="project" value="UniProtKB-UniRule"/>
</dbReference>
<evidence type="ECO:0000256" key="1">
    <source>
        <dbReference type="PROSITE-ProRule" id="PRU00663"/>
    </source>
</evidence>
<dbReference type="PANTHER" id="PTHR34188:SF5">
    <property type="entry name" value="OS05G0131900 PROTEIN"/>
    <property type="match status" value="1"/>
</dbReference>
<evidence type="ECO:0000313" key="5">
    <source>
        <dbReference type="Proteomes" id="UP000222542"/>
    </source>
</evidence>
<accession>A0A2G2Z137</accession>
<feature type="region of interest" description="Disordered" evidence="2">
    <location>
        <begin position="227"/>
        <end position="259"/>
    </location>
</feature>
<dbReference type="AlphaFoldDB" id="A0A2G2Z137"/>
<gene>
    <name evidence="4" type="ORF">T459_19254</name>
</gene>
<sequence length="375" mass="41695">MAPNIDSFPKLDTHKHEKQPSVIRNRFVAYNGNWEQLEQGCSVRSAGWGGLCCYQLKIDWLSGRTSLGEDLYRILTVKSTSAKEMFSSLNLTSETNALEVFNRLHGAILAWKETAGQIKFMVGLPKGILNIISGFDTTAGAPLWSHMDMDKCQREKKMENEKDEYTLDGTVDKHGQPVVHARTGRWFASVLLLATNEMIEYLRSETNILREQVDELRSEMASVRECDAENRIDNKKVKDKHKSTGGKKPPKPPRGLSSDAADQKLIKEIIELAMIKLSLPLRGRGKVRVYLTFPDPTTLGILSDIHQIAAGMSSGSSVVSSHDSTQPSGSRSNSFIIQQYYNLSARTAAKRVGYPNLVEKVSGSDPRDGPKRVTA</sequence>
<dbReference type="Gene3D" id="1.20.58.1310">
    <property type="entry name" value="PRONE domain, subdomain 2"/>
    <property type="match status" value="1"/>
</dbReference>
<keyword evidence="5" id="KW-1185">Reference proteome</keyword>
<evidence type="ECO:0000313" key="4">
    <source>
        <dbReference type="EMBL" id="PHT75732.1"/>
    </source>
</evidence>
<evidence type="ECO:0000256" key="2">
    <source>
        <dbReference type="SAM" id="MobiDB-lite"/>
    </source>
</evidence>
<feature type="compositionally biased region" description="Basic and acidic residues" evidence="2">
    <location>
        <begin position="227"/>
        <end position="236"/>
    </location>
</feature>
<proteinExistence type="predicted"/>